<feature type="binding site" evidence="3">
    <location>
        <position position="61"/>
    </location>
    <ligand>
        <name>ATP</name>
        <dbReference type="ChEBI" id="CHEBI:30616"/>
    </ligand>
</feature>
<evidence type="ECO:0000256" key="3">
    <source>
        <dbReference type="PIRSR" id="PIRSR004976-51"/>
    </source>
</evidence>
<dbReference type="EMBL" id="FYEK01000071">
    <property type="protein sequence ID" value="SNB73670.1"/>
    <property type="molecule type" value="Genomic_DNA"/>
</dbReference>
<feature type="binding site" evidence="3">
    <location>
        <position position="166"/>
    </location>
    <ligand>
        <name>ATP</name>
        <dbReference type="ChEBI" id="CHEBI:30616"/>
    </ligand>
</feature>
<keyword evidence="2" id="KW-0862">Zinc</keyword>
<keyword evidence="1" id="KW-0808">Transferase</keyword>
<dbReference type="GO" id="GO:0002143">
    <property type="term" value="P:tRNA wobble position uridine thiolation"/>
    <property type="evidence" value="ECO:0007669"/>
    <property type="project" value="TreeGrafter"/>
</dbReference>
<gene>
    <name evidence="5" type="ORF">SAMN02746019_00019490</name>
</gene>
<feature type="binding site" evidence="2">
    <location>
        <position position="290"/>
    </location>
    <ligand>
        <name>Zn(2+)</name>
        <dbReference type="ChEBI" id="CHEBI:29105"/>
        <label>2</label>
    </ligand>
</feature>
<dbReference type="NCBIfam" id="TIGR00269">
    <property type="entry name" value="TIGR00269 family protein"/>
    <property type="match status" value="1"/>
</dbReference>
<dbReference type="PANTHER" id="PTHR11807">
    <property type="entry name" value="ATPASES OF THE PP SUPERFAMILY-RELATED"/>
    <property type="match status" value="1"/>
</dbReference>
<dbReference type="Gene3D" id="3.40.50.620">
    <property type="entry name" value="HUPs"/>
    <property type="match status" value="1"/>
</dbReference>
<feature type="binding site" evidence="2">
    <location>
        <position position="300"/>
    </location>
    <ligand>
        <name>Zn(2+)</name>
        <dbReference type="ChEBI" id="CHEBI:29105"/>
        <label>2</label>
    </ligand>
</feature>
<name>A0A212RMA3_9CHLR</name>
<accession>A0A212RMA3</accession>
<keyword evidence="6" id="KW-1185">Reference proteome</keyword>
<feature type="binding site" evidence="2">
    <location>
        <position position="287"/>
    </location>
    <ligand>
        <name>Zn(2+)</name>
        <dbReference type="ChEBI" id="CHEBI:29105"/>
        <label>2</label>
    </ligand>
</feature>
<reference evidence="6" key="1">
    <citation type="submission" date="2017-06" db="EMBL/GenBank/DDBJ databases">
        <authorList>
            <person name="Varghese N."/>
            <person name="Submissions S."/>
        </authorList>
    </citation>
    <scope>NUCLEOTIDE SEQUENCE [LARGE SCALE GENOMIC DNA]</scope>
    <source>
        <strain evidence="6">JAD2</strain>
    </source>
</reference>
<dbReference type="SUPFAM" id="SSF52402">
    <property type="entry name" value="Adenine nucleotide alpha hydrolases-like"/>
    <property type="match status" value="1"/>
</dbReference>
<feature type="binding site" evidence="2">
    <location>
        <position position="27"/>
    </location>
    <ligand>
        <name>Zn(2+)</name>
        <dbReference type="ChEBI" id="CHEBI:29105"/>
        <label>1</label>
    </ligand>
</feature>
<dbReference type="Proteomes" id="UP000197025">
    <property type="component" value="Unassembled WGS sequence"/>
</dbReference>
<feature type="binding site" evidence="2">
    <location>
        <position position="5"/>
    </location>
    <ligand>
        <name>Zn(2+)</name>
        <dbReference type="ChEBI" id="CHEBI:29105"/>
        <label>1</label>
    </ligand>
</feature>
<dbReference type="RefSeq" id="WP_088572200.1">
    <property type="nucleotide sequence ID" value="NZ_FYEK01000071.1"/>
</dbReference>
<evidence type="ECO:0000313" key="6">
    <source>
        <dbReference type="Proteomes" id="UP000197025"/>
    </source>
</evidence>
<feature type="binding site" evidence="3">
    <location>
        <position position="81"/>
    </location>
    <ligand>
        <name>ATP</name>
        <dbReference type="ChEBI" id="CHEBI:30616"/>
    </ligand>
</feature>
<dbReference type="GO" id="GO:0016740">
    <property type="term" value="F:transferase activity"/>
    <property type="evidence" value="ECO:0007669"/>
    <property type="project" value="UniProtKB-KW"/>
</dbReference>
<feature type="domain" description="2-thiouridine synthetase TtuA-like N-terminal LIM" evidence="4">
    <location>
        <begin position="4"/>
        <end position="28"/>
    </location>
</feature>
<feature type="binding site" evidence="3">
    <location>
        <position position="171"/>
    </location>
    <ligand>
        <name>ATP</name>
        <dbReference type="ChEBI" id="CHEBI:30616"/>
    </ligand>
</feature>
<evidence type="ECO:0000256" key="2">
    <source>
        <dbReference type="PIRSR" id="PIRSR004976-50"/>
    </source>
</evidence>
<dbReference type="CDD" id="cd01993">
    <property type="entry name" value="TtuA-like"/>
    <property type="match status" value="1"/>
</dbReference>
<dbReference type="GO" id="GO:0000049">
    <property type="term" value="F:tRNA binding"/>
    <property type="evidence" value="ECO:0007669"/>
    <property type="project" value="InterPro"/>
</dbReference>
<dbReference type="GO" id="GO:0005524">
    <property type="term" value="F:ATP binding"/>
    <property type="evidence" value="ECO:0007669"/>
    <property type="project" value="UniProtKB-KW"/>
</dbReference>
<organism evidence="5 6">
    <name type="scientific">Thermoflexus hugenholtzii JAD2</name>
    <dbReference type="NCBI Taxonomy" id="877466"/>
    <lineage>
        <taxon>Bacteria</taxon>
        <taxon>Bacillati</taxon>
        <taxon>Chloroflexota</taxon>
        <taxon>Thermoflexia</taxon>
        <taxon>Thermoflexales</taxon>
        <taxon>Thermoflexaceae</taxon>
        <taxon>Thermoflexus</taxon>
    </lineage>
</organism>
<dbReference type="GO" id="GO:0046872">
    <property type="term" value="F:metal ion binding"/>
    <property type="evidence" value="ECO:0007669"/>
    <property type="project" value="UniProtKB-KW"/>
</dbReference>
<evidence type="ECO:0000313" key="5">
    <source>
        <dbReference type="EMBL" id="SNB73670.1"/>
    </source>
</evidence>
<dbReference type="AlphaFoldDB" id="A0A212RMA3"/>
<feature type="binding site" evidence="2">
    <location>
        <position position="303"/>
    </location>
    <ligand>
        <name>Zn(2+)</name>
        <dbReference type="ChEBI" id="CHEBI:29105"/>
        <label>2</label>
    </ligand>
</feature>
<evidence type="ECO:0000259" key="4">
    <source>
        <dbReference type="Pfam" id="PF22082"/>
    </source>
</evidence>
<feature type="binding site" evidence="2">
    <location>
        <position position="8"/>
    </location>
    <ligand>
        <name>Zn(2+)</name>
        <dbReference type="ChEBI" id="CHEBI:29105"/>
        <label>1</label>
    </ligand>
</feature>
<dbReference type="InterPro" id="IPR035107">
    <property type="entry name" value="tRNA_thiolation_TtcA_Ctu1"/>
</dbReference>
<keyword evidence="3" id="KW-0547">Nucleotide-binding</keyword>
<dbReference type="InterPro" id="IPR054306">
    <property type="entry name" value="TtuA-like_LIM_N"/>
</dbReference>
<feature type="binding site" evidence="2">
    <location>
        <position position="24"/>
    </location>
    <ligand>
        <name>Zn(2+)</name>
        <dbReference type="ChEBI" id="CHEBI:29105"/>
        <label>1</label>
    </ligand>
</feature>
<keyword evidence="2" id="KW-0479">Metal-binding</keyword>
<protein>
    <submittedName>
        <fullName evidence="5">TIGR00269 family protein</fullName>
    </submittedName>
</protein>
<dbReference type="OrthoDB" id="9801054at2"/>
<evidence type="ECO:0000256" key="1">
    <source>
        <dbReference type="ARBA" id="ARBA00022679"/>
    </source>
</evidence>
<dbReference type="PANTHER" id="PTHR11807:SF27">
    <property type="entry name" value="TRNA-5-METHYLURIDINE(54) 2-SULFURTRANSFERASE"/>
    <property type="match status" value="1"/>
</dbReference>
<dbReference type="PIRSF" id="PIRSF004976">
    <property type="entry name" value="ATPase_YdaO"/>
    <property type="match status" value="1"/>
</dbReference>
<proteinExistence type="predicted"/>
<dbReference type="InterPro" id="IPR014729">
    <property type="entry name" value="Rossmann-like_a/b/a_fold"/>
</dbReference>
<dbReference type="InterPro" id="IPR000541">
    <property type="entry name" value="Ncs6/Tuc1/Ctu1"/>
</dbReference>
<keyword evidence="3" id="KW-0067">ATP-binding</keyword>
<sequence>MAIRCRKCGREAAIMMRQHRLALCEEHYPEWFVEQTERTIRMFRMFDRSERVLVAVSGGKDSLSLWDVLLRLGYAADGLYIGLGIDGGIRYSDQSYEKCRRFVTERWPGARLIVVDVKEVYGETIPEVAARTLRGRDKPCAVCGLIKRYIMNRVAYDGGYAALATGHNLDDEVAVLFGNVMNWQVGYLARQGPVLPASRPGFARKVKPFCRFYERETAAYALLRGIDYIYDECPYAEGSTSIAYKEWLAKLEEERPGTKLRFYLGFLKAREEGQIRFATDEAELHACEKCGQPTSAPGICAFCRLWEKRRPARAVAAPVLSTEG</sequence>
<dbReference type="GO" id="GO:0002144">
    <property type="term" value="C:cytosolic tRNA wobble base thiouridylase complex"/>
    <property type="evidence" value="ECO:0007669"/>
    <property type="project" value="TreeGrafter"/>
</dbReference>
<dbReference type="InParanoid" id="A0A212RMA3"/>
<dbReference type="Pfam" id="PF22082">
    <property type="entry name" value="TtuA_LIM_N"/>
    <property type="match status" value="1"/>
</dbReference>
<feature type="binding site" evidence="3">
    <location>
        <begin position="55"/>
        <end position="57"/>
    </location>
    <ligand>
        <name>ATP</name>
        <dbReference type="ChEBI" id="CHEBI:30616"/>
    </ligand>
</feature>